<proteinExistence type="predicted"/>
<comment type="caution">
    <text evidence="1">The sequence shown here is derived from an EMBL/GenBank/DDBJ whole genome shotgun (WGS) entry which is preliminary data.</text>
</comment>
<dbReference type="Proteomes" id="UP001156670">
    <property type="component" value="Unassembled WGS sequence"/>
</dbReference>
<keyword evidence="2" id="KW-1185">Reference proteome</keyword>
<reference evidence="2" key="1">
    <citation type="journal article" date="2019" name="Int. J. Syst. Evol. Microbiol.">
        <title>The Global Catalogue of Microorganisms (GCM) 10K type strain sequencing project: providing services to taxonomists for standard genome sequencing and annotation.</title>
        <authorList>
            <consortium name="The Broad Institute Genomics Platform"/>
            <consortium name="The Broad Institute Genome Sequencing Center for Infectious Disease"/>
            <person name="Wu L."/>
            <person name="Ma J."/>
        </authorList>
    </citation>
    <scope>NUCLEOTIDE SEQUENCE [LARGE SCALE GENOMIC DNA]</scope>
    <source>
        <strain evidence="2">NBRC 111980</strain>
    </source>
</reference>
<protein>
    <recommendedName>
        <fullName evidence="3">CHAT domain-containing protein</fullName>
    </recommendedName>
</protein>
<evidence type="ECO:0000313" key="1">
    <source>
        <dbReference type="EMBL" id="GLQ91278.1"/>
    </source>
</evidence>
<gene>
    <name evidence="1" type="ORF">GCM10007901_02280</name>
</gene>
<sequence>MPLEWLEINGIPLSVLHDVSRVPATPGNVMLAQSAMSDRIRLGLSDFQKILVIRCFEDGDPIAEDLEIAITSPNWHKDGTQLPDVQFVDVSTVDQFVDAIESFHGAVLIFDGHGTRDKETGVGSIVIGGNAIDVWELKHRVSMPPIVLLSACDTLPVDGSHGSSAVGMLALGAVTVLCTMLPVRSRRSATFIARLIYRIAKFLPIVTRGRDLGVDWRYLMSGMLRMSYATELMDQFERDFGTGFLAQVRVKTNMDINSREEKWLTNLFRRLSSIIKKPVRDIHAWFDDRMEMADSLKYVQLGRPELILIYEVSPLEASNARKEDSKNNGV</sequence>
<organism evidence="1 2">
    <name type="scientific">Dyella acidisoli</name>
    <dbReference type="NCBI Taxonomy" id="1867834"/>
    <lineage>
        <taxon>Bacteria</taxon>
        <taxon>Pseudomonadati</taxon>
        <taxon>Pseudomonadota</taxon>
        <taxon>Gammaproteobacteria</taxon>
        <taxon>Lysobacterales</taxon>
        <taxon>Rhodanobacteraceae</taxon>
        <taxon>Dyella</taxon>
    </lineage>
</organism>
<evidence type="ECO:0008006" key="3">
    <source>
        <dbReference type="Google" id="ProtNLM"/>
    </source>
</evidence>
<name>A0ABQ5XHZ8_9GAMM</name>
<accession>A0ABQ5XHZ8</accession>
<dbReference type="EMBL" id="BSOB01000004">
    <property type="protein sequence ID" value="GLQ91278.1"/>
    <property type="molecule type" value="Genomic_DNA"/>
</dbReference>
<evidence type="ECO:0000313" key="2">
    <source>
        <dbReference type="Proteomes" id="UP001156670"/>
    </source>
</evidence>